<dbReference type="PANTHER" id="PTHR30055:SF234">
    <property type="entry name" value="HTH-TYPE TRANSCRIPTIONAL REGULATOR BETI"/>
    <property type="match status" value="1"/>
</dbReference>
<sequence>MPKTKRSRGRPKDESKRTALLDAARTLLLATGPEVTTDNIASRAGVSKSTLYANFADKKTMIEAVIRREADLTITDEEFASFSQERLTPESLVSFGIRYVTFINQRELAGWDRLIASIATEHPEFHKKIFELGPGRAQQLLIQLLKQGMQQGFLAQVDADVAADVLTGLWLGFVNIEVKLGVRDPLSEHEVEKRVQRGVSIFLHVYGS</sequence>
<dbReference type="InterPro" id="IPR036271">
    <property type="entry name" value="Tet_transcr_reg_TetR-rel_C_sf"/>
</dbReference>
<dbReference type="InterPro" id="IPR050109">
    <property type="entry name" value="HTH-type_TetR-like_transc_reg"/>
</dbReference>
<feature type="domain" description="HTH tetR-type" evidence="5">
    <location>
        <begin position="14"/>
        <end position="73"/>
    </location>
</feature>
<organism evidence="6 7">
    <name type="scientific">Paracoccus alkanivorans</name>
    <dbReference type="NCBI Taxonomy" id="2116655"/>
    <lineage>
        <taxon>Bacteria</taxon>
        <taxon>Pseudomonadati</taxon>
        <taxon>Pseudomonadota</taxon>
        <taxon>Alphaproteobacteria</taxon>
        <taxon>Rhodobacterales</taxon>
        <taxon>Paracoccaceae</taxon>
        <taxon>Paracoccus</taxon>
    </lineage>
</organism>
<accession>A0A3M0MG15</accession>
<reference evidence="6 7" key="1">
    <citation type="submission" date="2018-07" db="EMBL/GenBank/DDBJ databases">
        <authorList>
            <person name="Zhang Y."/>
            <person name="Wang L."/>
            <person name="Ma S."/>
        </authorList>
    </citation>
    <scope>NUCLEOTIDE SEQUENCE [LARGE SCALE GENOMIC DNA]</scope>
    <source>
        <strain evidence="6 7">4-2</strain>
    </source>
</reference>
<dbReference type="GO" id="GO:0000976">
    <property type="term" value="F:transcription cis-regulatory region binding"/>
    <property type="evidence" value="ECO:0007669"/>
    <property type="project" value="TreeGrafter"/>
</dbReference>
<evidence type="ECO:0000256" key="1">
    <source>
        <dbReference type="ARBA" id="ARBA00023015"/>
    </source>
</evidence>
<dbReference type="InterPro" id="IPR039536">
    <property type="entry name" value="TetR_C_Proteobacteria"/>
</dbReference>
<dbReference type="SUPFAM" id="SSF46689">
    <property type="entry name" value="Homeodomain-like"/>
    <property type="match status" value="1"/>
</dbReference>
<evidence type="ECO:0000313" key="7">
    <source>
        <dbReference type="Proteomes" id="UP000273516"/>
    </source>
</evidence>
<dbReference type="InterPro" id="IPR001647">
    <property type="entry name" value="HTH_TetR"/>
</dbReference>
<dbReference type="Pfam" id="PF14246">
    <property type="entry name" value="TetR_C_7"/>
    <property type="match status" value="1"/>
</dbReference>
<dbReference type="OrthoDB" id="9816431at2"/>
<dbReference type="PANTHER" id="PTHR30055">
    <property type="entry name" value="HTH-TYPE TRANSCRIPTIONAL REGULATOR RUTR"/>
    <property type="match status" value="1"/>
</dbReference>
<keyword evidence="2 4" id="KW-0238">DNA-binding</keyword>
<comment type="caution">
    <text evidence="6">The sequence shown here is derived from an EMBL/GenBank/DDBJ whole genome shotgun (WGS) entry which is preliminary data.</text>
</comment>
<proteinExistence type="predicted"/>
<keyword evidence="7" id="KW-1185">Reference proteome</keyword>
<gene>
    <name evidence="6" type="ORF">C9E81_04945</name>
</gene>
<protein>
    <submittedName>
        <fullName evidence="6">TetR/AcrR family transcriptional regulator</fullName>
    </submittedName>
</protein>
<name>A0A3M0MG15_9RHOB</name>
<keyword evidence="3" id="KW-0804">Transcription</keyword>
<feature type="DNA-binding region" description="H-T-H motif" evidence="4">
    <location>
        <begin position="36"/>
        <end position="55"/>
    </location>
</feature>
<evidence type="ECO:0000259" key="5">
    <source>
        <dbReference type="PROSITE" id="PS50977"/>
    </source>
</evidence>
<keyword evidence="1" id="KW-0805">Transcription regulation</keyword>
<dbReference type="RefSeq" id="WP_122111222.1">
    <property type="nucleotide sequence ID" value="NZ_QOKZ01000002.1"/>
</dbReference>
<dbReference type="PRINTS" id="PR00455">
    <property type="entry name" value="HTHTETR"/>
</dbReference>
<evidence type="ECO:0000256" key="2">
    <source>
        <dbReference type="ARBA" id="ARBA00023125"/>
    </source>
</evidence>
<evidence type="ECO:0000256" key="4">
    <source>
        <dbReference type="PROSITE-ProRule" id="PRU00335"/>
    </source>
</evidence>
<dbReference type="AlphaFoldDB" id="A0A3M0MG15"/>
<dbReference type="Pfam" id="PF00440">
    <property type="entry name" value="TetR_N"/>
    <property type="match status" value="1"/>
</dbReference>
<dbReference type="PROSITE" id="PS50977">
    <property type="entry name" value="HTH_TETR_2"/>
    <property type="match status" value="1"/>
</dbReference>
<dbReference type="Gene3D" id="1.10.357.10">
    <property type="entry name" value="Tetracycline Repressor, domain 2"/>
    <property type="match status" value="1"/>
</dbReference>
<evidence type="ECO:0000313" key="6">
    <source>
        <dbReference type="EMBL" id="RMC36632.1"/>
    </source>
</evidence>
<dbReference type="EMBL" id="QOKZ01000002">
    <property type="protein sequence ID" value="RMC36632.1"/>
    <property type="molecule type" value="Genomic_DNA"/>
</dbReference>
<dbReference type="InterPro" id="IPR009057">
    <property type="entry name" value="Homeodomain-like_sf"/>
</dbReference>
<evidence type="ECO:0000256" key="3">
    <source>
        <dbReference type="ARBA" id="ARBA00023163"/>
    </source>
</evidence>
<dbReference type="SUPFAM" id="SSF48498">
    <property type="entry name" value="Tetracyclin repressor-like, C-terminal domain"/>
    <property type="match status" value="1"/>
</dbReference>
<dbReference type="Proteomes" id="UP000273516">
    <property type="component" value="Unassembled WGS sequence"/>
</dbReference>
<dbReference type="GO" id="GO:0003700">
    <property type="term" value="F:DNA-binding transcription factor activity"/>
    <property type="evidence" value="ECO:0007669"/>
    <property type="project" value="TreeGrafter"/>
</dbReference>